<proteinExistence type="predicted"/>
<dbReference type="InterPro" id="IPR023093">
    <property type="entry name" value="ScpA-like_C"/>
</dbReference>
<dbReference type="InterPro" id="IPR003768">
    <property type="entry name" value="ScpA"/>
</dbReference>
<dbReference type="Gene3D" id="1.10.10.580">
    <property type="entry name" value="Structural maintenance of chromosome 1. Chain E"/>
    <property type="match status" value="1"/>
</dbReference>
<keyword evidence="2" id="KW-1185">Reference proteome</keyword>
<dbReference type="PANTHER" id="PTHR33969">
    <property type="entry name" value="SEGREGATION AND CONDENSATION PROTEIN A"/>
    <property type="match status" value="1"/>
</dbReference>
<evidence type="ECO:0000313" key="2">
    <source>
        <dbReference type="Proteomes" id="UP000730161"/>
    </source>
</evidence>
<name>A0A8J7W5Q6_9EURY</name>
<organism evidence="1 2">
    <name type="scientific">Methanocalculus chunghsingensis</name>
    <dbReference type="NCBI Taxonomy" id="156457"/>
    <lineage>
        <taxon>Archaea</taxon>
        <taxon>Methanobacteriati</taxon>
        <taxon>Methanobacteriota</taxon>
        <taxon>Stenosarchaea group</taxon>
        <taxon>Methanomicrobia</taxon>
        <taxon>Methanomicrobiales</taxon>
        <taxon>Methanocalculaceae</taxon>
        <taxon>Methanocalculus</taxon>
    </lineage>
</organism>
<dbReference type="OrthoDB" id="53244at2157"/>
<evidence type="ECO:0008006" key="3">
    <source>
        <dbReference type="Google" id="ProtNLM"/>
    </source>
</evidence>
<dbReference type="Gene3D" id="6.10.250.2410">
    <property type="match status" value="1"/>
</dbReference>
<dbReference type="Pfam" id="PF02616">
    <property type="entry name" value="SMC_ScpA"/>
    <property type="match status" value="1"/>
</dbReference>
<protein>
    <recommendedName>
        <fullName evidence="3">Condensin subunit ScpA</fullName>
    </recommendedName>
</protein>
<reference evidence="1" key="1">
    <citation type="submission" date="2014-12" db="EMBL/GenBank/DDBJ databases">
        <authorList>
            <person name="Huang H.-H."/>
            <person name="Chen S.-C."/>
            <person name="Lai M.-C."/>
        </authorList>
    </citation>
    <scope>NUCLEOTIDE SEQUENCE</scope>
    <source>
        <strain evidence="1">K1F9705b</strain>
    </source>
</reference>
<evidence type="ECO:0000313" key="1">
    <source>
        <dbReference type="EMBL" id="MBR1368839.1"/>
    </source>
</evidence>
<dbReference type="EMBL" id="JWHL01000004">
    <property type="protein sequence ID" value="MBR1368839.1"/>
    <property type="molecule type" value="Genomic_DNA"/>
</dbReference>
<accession>A0A8J7W5Q6</accession>
<sequence>MAEEPIEILVRMAEEGEIDPWNIDIVLVTDRFLGELERRRELDLRISGRTLLYASILLRMKSDILLERHVVSEEEEIIDEYDDGALFFDDVVDSDGAGSHLGPIEALEREIQRRIKRKEYRTRPVTLYELITQLKLAEKEERRRQKRRHLPDEDDDLLTFADDVVEIAHDEVYEELSTSIHATLISLDPTGLEPIPLSRIASEMRLPHFDVYIPILFLMLDGRVDLLQEEFYGELYIARFPLDHPEEI</sequence>
<dbReference type="Proteomes" id="UP000730161">
    <property type="component" value="Unassembled WGS sequence"/>
</dbReference>
<gene>
    <name evidence="1" type="ORF">RJ53_04655</name>
</gene>
<dbReference type="AlphaFoldDB" id="A0A8J7W5Q6"/>
<comment type="caution">
    <text evidence="1">The sequence shown here is derived from an EMBL/GenBank/DDBJ whole genome shotgun (WGS) entry which is preliminary data.</text>
</comment>
<dbReference type="PANTHER" id="PTHR33969:SF2">
    <property type="entry name" value="SEGREGATION AND CONDENSATION PROTEIN A"/>
    <property type="match status" value="1"/>
</dbReference>